<dbReference type="InterPro" id="IPR029064">
    <property type="entry name" value="Ribosomal_eL30-like_sf"/>
</dbReference>
<accession>A0A832DQZ1</accession>
<comment type="caution">
    <text evidence="1">The sequence shown here is derived from an EMBL/GenBank/DDBJ whole genome shotgun (WGS) entry which is preliminary data.</text>
</comment>
<name>A0A832DQZ1_9AQUI</name>
<sequence>MDERKIDSLLQLSYKARKLTFGYENIDRLKNIDFLIIASDLSENTKRHILKRFKGEIFVYKTKHSLGALFGKKEIGVIILLKDKLNLQIKDYFKNQ</sequence>
<gene>
    <name evidence="1" type="ORF">ENO34_04150</name>
</gene>
<dbReference type="Proteomes" id="UP000885621">
    <property type="component" value="Unassembled WGS sequence"/>
</dbReference>
<dbReference type="Gene3D" id="3.30.1330.30">
    <property type="match status" value="1"/>
</dbReference>
<dbReference type="GO" id="GO:0005840">
    <property type="term" value="C:ribosome"/>
    <property type="evidence" value="ECO:0007669"/>
    <property type="project" value="UniProtKB-KW"/>
</dbReference>
<protein>
    <submittedName>
        <fullName evidence="1">50S ribosomal protein L7ae</fullName>
    </submittedName>
</protein>
<keyword evidence="1" id="KW-0689">Ribosomal protein</keyword>
<proteinExistence type="predicted"/>
<keyword evidence="1" id="KW-0687">Ribonucleoprotein</keyword>
<organism evidence="1">
    <name type="scientific">Sulfurihydrogenibium azorense</name>
    <dbReference type="NCBI Taxonomy" id="309806"/>
    <lineage>
        <taxon>Bacteria</taxon>
        <taxon>Pseudomonadati</taxon>
        <taxon>Aquificota</taxon>
        <taxon>Aquificia</taxon>
        <taxon>Aquificales</taxon>
        <taxon>Hydrogenothermaceae</taxon>
        <taxon>Sulfurihydrogenibium</taxon>
    </lineage>
</organism>
<dbReference type="AlphaFoldDB" id="A0A832DQZ1"/>
<dbReference type="EMBL" id="DSFC01000238">
    <property type="protein sequence ID" value="HEV09574.1"/>
    <property type="molecule type" value="Genomic_DNA"/>
</dbReference>
<dbReference type="SUPFAM" id="SSF55315">
    <property type="entry name" value="L30e-like"/>
    <property type="match status" value="1"/>
</dbReference>
<reference evidence="1" key="1">
    <citation type="journal article" date="2020" name="mSystems">
        <title>Genome- and Community-Level Interaction Insights into Carbon Utilization and Element Cycling Functions of Hydrothermarchaeota in Hydrothermal Sediment.</title>
        <authorList>
            <person name="Zhou Z."/>
            <person name="Liu Y."/>
            <person name="Xu W."/>
            <person name="Pan J."/>
            <person name="Luo Z.H."/>
            <person name="Li M."/>
        </authorList>
    </citation>
    <scope>NUCLEOTIDE SEQUENCE [LARGE SCALE GENOMIC DNA]</scope>
    <source>
        <strain evidence="1">SpSt-1257</strain>
    </source>
</reference>
<evidence type="ECO:0000313" key="1">
    <source>
        <dbReference type="EMBL" id="HEV09574.1"/>
    </source>
</evidence>